<accession>A0A516Q2U2</accession>
<organism evidence="3 4">
    <name type="scientific">Microlunatus elymi</name>
    <dbReference type="NCBI Taxonomy" id="2596828"/>
    <lineage>
        <taxon>Bacteria</taxon>
        <taxon>Bacillati</taxon>
        <taxon>Actinomycetota</taxon>
        <taxon>Actinomycetes</taxon>
        <taxon>Propionibacteriales</taxon>
        <taxon>Propionibacteriaceae</taxon>
        <taxon>Microlunatus</taxon>
    </lineage>
</organism>
<dbReference type="Gene3D" id="3.10.450.50">
    <property type="match status" value="1"/>
</dbReference>
<dbReference type="CDD" id="cd00531">
    <property type="entry name" value="NTF2_like"/>
    <property type="match status" value="1"/>
</dbReference>
<proteinExistence type="predicted"/>
<dbReference type="Proteomes" id="UP000319263">
    <property type="component" value="Chromosome"/>
</dbReference>
<dbReference type="InterPro" id="IPR032710">
    <property type="entry name" value="NTF2-like_dom_sf"/>
</dbReference>
<keyword evidence="4" id="KW-1185">Reference proteome</keyword>
<dbReference type="Pfam" id="PF13577">
    <property type="entry name" value="SnoaL_4"/>
    <property type="match status" value="1"/>
</dbReference>
<dbReference type="AlphaFoldDB" id="A0A516Q2U2"/>
<evidence type="ECO:0000313" key="4">
    <source>
        <dbReference type="Proteomes" id="UP000319263"/>
    </source>
</evidence>
<dbReference type="EMBL" id="CP041692">
    <property type="protein sequence ID" value="QDP97750.1"/>
    <property type="molecule type" value="Genomic_DNA"/>
</dbReference>
<feature type="compositionally biased region" description="Basic and acidic residues" evidence="1">
    <location>
        <begin position="48"/>
        <end position="63"/>
    </location>
</feature>
<sequence length="263" mass="30037">MPVRRCLRPRQPQPVRLIPEVSRSTIAVRSRGETLRARCGWMRGTRDEMRQRMTTDDRSRPAEDPQSFSNVDDVTRITQLVLRERQGRDRGWWDQMTDTYWPDSKVRLSWYDGDGPGFVAGSQKQTEHGDTAVHHMFAPVVNVRGSKAHVEVSASTWSTLEVHGSPVYVNAGIRLNYRVERRQGEWRILSLDPIYEYSTLTPALPGQAIEIPADELAQYRTSYAALAWSLAQLGVPPSNDDMGDDRPDEVAAFYAQIHEWLDN</sequence>
<feature type="domain" description="SnoaL-like" evidence="2">
    <location>
        <begin position="71"/>
        <end position="191"/>
    </location>
</feature>
<feature type="region of interest" description="Disordered" evidence="1">
    <location>
        <begin position="48"/>
        <end position="69"/>
    </location>
</feature>
<evidence type="ECO:0000259" key="2">
    <source>
        <dbReference type="Pfam" id="PF13577"/>
    </source>
</evidence>
<dbReference type="SUPFAM" id="SSF54427">
    <property type="entry name" value="NTF2-like"/>
    <property type="match status" value="1"/>
</dbReference>
<dbReference type="InterPro" id="IPR037401">
    <property type="entry name" value="SnoaL-like"/>
</dbReference>
<protein>
    <submittedName>
        <fullName evidence="3">Nuclear transport factor 2 family protein</fullName>
    </submittedName>
</protein>
<gene>
    <name evidence="3" type="ORF">FOE78_19190</name>
</gene>
<name>A0A516Q2U2_9ACTN</name>
<evidence type="ECO:0000313" key="3">
    <source>
        <dbReference type="EMBL" id="QDP97750.1"/>
    </source>
</evidence>
<dbReference type="KEGG" id="mik:FOE78_19190"/>
<dbReference type="OrthoDB" id="1492465at2"/>
<evidence type="ECO:0000256" key="1">
    <source>
        <dbReference type="SAM" id="MobiDB-lite"/>
    </source>
</evidence>
<reference evidence="3 4" key="1">
    <citation type="submission" date="2019-07" db="EMBL/GenBank/DDBJ databases">
        <title>Microlunatus dokdonensis sp. nov. isolated from the rhizospheric soil of the wild plant Elymus tsukushiensis.</title>
        <authorList>
            <person name="Ghim S.-Y."/>
            <person name="Hwang Y.-J."/>
            <person name="Son J.-S."/>
            <person name="Shin J.-H."/>
        </authorList>
    </citation>
    <scope>NUCLEOTIDE SEQUENCE [LARGE SCALE GENOMIC DNA]</scope>
    <source>
        <strain evidence="3 4">KUDC0627</strain>
    </source>
</reference>